<proteinExistence type="predicted"/>
<dbReference type="EMBL" id="CP027806">
    <property type="protein sequence ID" value="AXJ01741.1"/>
    <property type="molecule type" value="Genomic_DNA"/>
</dbReference>
<organism evidence="4 5">
    <name type="scientific">Cyclonatronum proteinivorum</name>
    <dbReference type="NCBI Taxonomy" id="1457365"/>
    <lineage>
        <taxon>Bacteria</taxon>
        <taxon>Pseudomonadati</taxon>
        <taxon>Balneolota</taxon>
        <taxon>Balneolia</taxon>
        <taxon>Balneolales</taxon>
        <taxon>Cyclonatronaceae</taxon>
        <taxon>Cyclonatronum</taxon>
    </lineage>
</organism>
<dbReference type="Proteomes" id="UP000254808">
    <property type="component" value="Chromosome"/>
</dbReference>
<dbReference type="OrthoDB" id="9771846at2"/>
<evidence type="ECO:0000313" key="5">
    <source>
        <dbReference type="Proteomes" id="UP000254808"/>
    </source>
</evidence>
<keyword evidence="2 4" id="KW-0808">Transferase</keyword>
<evidence type="ECO:0000256" key="1">
    <source>
        <dbReference type="ARBA" id="ARBA00022676"/>
    </source>
</evidence>
<dbReference type="PANTHER" id="PTHR34136:SF1">
    <property type="entry name" value="UDP-N-ACETYL-D-MANNOSAMINURONIC ACID TRANSFERASE"/>
    <property type="match status" value="1"/>
</dbReference>
<dbReference type="PANTHER" id="PTHR34136">
    <property type="match status" value="1"/>
</dbReference>
<reference evidence="4 5" key="1">
    <citation type="submission" date="2018-03" db="EMBL/GenBank/DDBJ databases">
        <title>Phenotypic and genomic properties of Cyclonatronum proteinivorum gen. nov., sp. nov., a haloalkaliphilic bacteroidete from soda lakes possessing Na+-translocating rhodopsin.</title>
        <authorList>
            <person name="Toshchakov S.V."/>
            <person name="Korzhenkov A."/>
            <person name="Samarov N.I."/>
            <person name="Kublanov I.V."/>
            <person name="Muntyan M.S."/>
            <person name="Sorokin D.Y."/>
        </authorList>
    </citation>
    <scope>NUCLEOTIDE SEQUENCE [LARGE SCALE GENOMIC DNA]</scope>
    <source>
        <strain evidence="4 5">Omega</strain>
    </source>
</reference>
<keyword evidence="1" id="KW-0328">Glycosyltransferase</keyword>
<dbReference type="Pfam" id="PF03808">
    <property type="entry name" value="Glyco_tran_WecG"/>
    <property type="match status" value="1"/>
</dbReference>
<sequence>MVKRYTVGRAAVSAVNLSVVLDICQQLAARGPLGYICLTTATQMHKAQQDESLNKLLSDSFLTLCSSKTIALTGQRQGFRHCGAVDPVMLMHSLFLTSAMQGQSHYFYGADAKQMRQLKDYVKNSYMAIRIAGTTVISGDSTTEDIKTLAKTLNELKPAFFWCGLPSPQQESLLASLQPQLTHTSCIGVGSAFQALAEAGIVLPDPGKRTLPGKSRFLALRRSVTTDKLPVPVMLWLLKLRLKTLFSGKTKGRERRKHSSRANSRNSGSGSSRSRTLSRKPKR</sequence>
<accession>A0A345UMN9</accession>
<dbReference type="AlphaFoldDB" id="A0A345UMN9"/>
<evidence type="ECO:0000313" key="4">
    <source>
        <dbReference type="EMBL" id="AXJ01741.1"/>
    </source>
</evidence>
<feature type="compositionally biased region" description="Basic residues" evidence="3">
    <location>
        <begin position="250"/>
        <end position="260"/>
    </location>
</feature>
<dbReference type="RefSeq" id="WP_114984899.1">
    <property type="nucleotide sequence ID" value="NZ_CP027806.1"/>
</dbReference>
<gene>
    <name evidence="4" type="ORF">CYPRO_2499</name>
</gene>
<dbReference type="GO" id="GO:0016758">
    <property type="term" value="F:hexosyltransferase activity"/>
    <property type="evidence" value="ECO:0007669"/>
    <property type="project" value="TreeGrafter"/>
</dbReference>
<evidence type="ECO:0000256" key="2">
    <source>
        <dbReference type="ARBA" id="ARBA00022679"/>
    </source>
</evidence>
<evidence type="ECO:0000256" key="3">
    <source>
        <dbReference type="SAM" id="MobiDB-lite"/>
    </source>
</evidence>
<dbReference type="KEGG" id="cprv:CYPRO_2499"/>
<name>A0A345UMN9_9BACT</name>
<protein>
    <submittedName>
        <fullName evidence="4">UDP-N-acetyl-D-mannosaminuronic acid transferase, WecB/TagA/CpsF family</fullName>
    </submittedName>
</protein>
<keyword evidence="5" id="KW-1185">Reference proteome</keyword>
<feature type="region of interest" description="Disordered" evidence="3">
    <location>
        <begin position="249"/>
        <end position="283"/>
    </location>
</feature>
<dbReference type="InterPro" id="IPR004629">
    <property type="entry name" value="WecG_TagA_CpsF"/>
</dbReference>
<feature type="compositionally biased region" description="Low complexity" evidence="3">
    <location>
        <begin position="261"/>
        <end position="275"/>
    </location>
</feature>